<keyword evidence="9" id="KW-1185">Reference proteome</keyword>
<dbReference type="PANTHER" id="PTHR43390:SF1">
    <property type="entry name" value="CHLOROPLAST PROCESSING PEPTIDASE"/>
    <property type="match status" value="1"/>
</dbReference>
<proteinExistence type="inferred from homology"/>
<evidence type="ECO:0000313" key="8">
    <source>
        <dbReference type="EMBL" id="EEF61011.1"/>
    </source>
</evidence>
<dbReference type="GO" id="GO:0006465">
    <property type="term" value="P:signal peptide processing"/>
    <property type="evidence" value="ECO:0007669"/>
    <property type="project" value="InterPro"/>
</dbReference>
<dbReference type="NCBIfam" id="TIGR02227">
    <property type="entry name" value="sigpep_I_bact"/>
    <property type="match status" value="1"/>
</dbReference>
<dbReference type="PANTHER" id="PTHR43390">
    <property type="entry name" value="SIGNAL PEPTIDASE I"/>
    <property type="match status" value="1"/>
</dbReference>
<dbReference type="EMBL" id="ABOX02000012">
    <property type="protein sequence ID" value="EEF61011.1"/>
    <property type="molecule type" value="Genomic_DNA"/>
</dbReference>
<dbReference type="Proteomes" id="UP000003688">
    <property type="component" value="Unassembled WGS sequence"/>
</dbReference>
<gene>
    <name evidence="8" type="ORF">Cflav_PD3728</name>
</gene>
<dbReference type="STRING" id="320771.Cflav_PD3728"/>
<comment type="caution">
    <text evidence="8">The sequence shown here is derived from an EMBL/GenBank/DDBJ whole genome shotgun (WGS) entry which is preliminary data.</text>
</comment>
<protein>
    <recommendedName>
        <fullName evidence="4 6">Signal peptidase I</fullName>
        <ecNumber evidence="3 6">3.4.21.89</ecNumber>
    </recommendedName>
</protein>
<organism evidence="8 9">
    <name type="scientific">Pedosphaera parvula (strain Ellin514)</name>
    <dbReference type="NCBI Taxonomy" id="320771"/>
    <lineage>
        <taxon>Bacteria</taxon>
        <taxon>Pseudomonadati</taxon>
        <taxon>Verrucomicrobiota</taxon>
        <taxon>Pedosphaerae</taxon>
        <taxon>Pedosphaerales</taxon>
        <taxon>Pedosphaeraceae</taxon>
        <taxon>Pedosphaera</taxon>
    </lineage>
</organism>
<evidence type="ECO:0000256" key="2">
    <source>
        <dbReference type="ARBA" id="ARBA00009370"/>
    </source>
</evidence>
<evidence type="ECO:0000256" key="5">
    <source>
        <dbReference type="ARBA" id="ARBA00022801"/>
    </source>
</evidence>
<dbReference type="CDD" id="cd06530">
    <property type="entry name" value="S26_SPase_I"/>
    <property type="match status" value="1"/>
</dbReference>
<evidence type="ECO:0000256" key="4">
    <source>
        <dbReference type="ARBA" id="ARBA00019232"/>
    </source>
</evidence>
<dbReference type="Pfam" id="PF10502">
    <property type="entry name" value="Peptidase_S26"/>
    <property type="match status" value="1"/>
</dbReference>
<accession>B9XGG0</accession>
<comment type="similarity">
    <text evidence="2 6">Belongs to the peptidase S26 family.</text>
</comment>
<dbReference type="Gene3D" id="2.10.109.10">
    <property type="entry name" value="Umud Fragment, subunit A"/>
    <property type="match status" value="1"/>
</dbReference>
<feature type="domain" description="Peptidase S26" evidence="7">
    <location>
        <begin position="3"/>
        <end position="156"/>
    </location>
</feature>
<evidence type="ECO:0000256" key="6">
    <source>
        <dbReference type="RuleBase" id="RU362042"/>
    </source>
</evidence>
<dbReference type="PROSITE" id="PS00761">
    <property type="entry name" value="SPASE_I_3"/>
    <property type="match status" value="1"/>
</dbReference>
<keyword evidence="5 6" id="KW-0378">Hydrolase</keyword>
<dbReference type="InterPro" id="IPR036286">
    <property type="entry name" value="LexA/Signal_pep-like_sf"/>
</dbReference>
<dbReference type="PRINTS" id="PR00727">
    <property type="entry name" value="LEADERPTASE"/>
</dbReference>
<comment type="catalytic activity">
    <reaction evidence="1 6">
        <text>Cleavage of hydrophobic, N-terminal signal or leader sequences from secreted and periplasmic proteins.</text>
        <dbReference type="EC" id="3.4.21.89"/>
    </reaction>
</comment>
<dbReference type="SUPFAM" id="SSF51306">
    <property type="entry name" value="LexA/Signal peptidase"/>
    <property type="match status" value="1"/>
</dbReference>
<keyword evidence="6" id="KW-0645">Protease</keyword>
<evidence type="ECO:0000259" key="7">
    <source>
        <dbReference type="Pfam" id="PF10502"/>
    </source>
</evidence>
<name>B9XGG0_PEDPL</name>
<dbReference type="GO" id="GO:0009003">
    <property type="term" value="F:signal peptidase activity"/>
    <property type="evidence" value="ECO:0007669"/>
    <property type="project" value="UniProtKB-EC"/>
</dbReference>
<dbReference type="AlphaFoldDB" id="B9XGG0"/>
<reference evidence="8 9" key="1">
    <citation type="journal article" date="2011" name="J. Bacteriol.">
        <title>Genome sequence of 'Pedosphaera parvula' Ellin514, an aerobic Verrucomicrobial isolate from pasture soil.</title>
        <authorList>
            <person name="Kant R."/>
            <person name="van Passel M.W."/>
            <person name="Sangwan P."/>
            <person name="Palva A."/>
            <person name="Lucas S."/>
            <person name="Copeland A."/>
            <person name="Lapidus A."/>
            <person name="Glavina Del Rio T."/>
            <person name="Dalin E."/>
            <person name="Tice H."/>
            <person name="Bruce D."/>
            <person name="Goodwin L."/>
            <person name="Pitluck S."/>
            <person name="Chertkov O."/>
            <person name="Larimer F.W."/>
            <person name="Land M.L."/>
            <person name="Hauser L."/>
            <person name="Brettin T.S."/>
            <person name="Detter J.C."/>
            <person name="Han S."/>
            <person name="de Vos W.M."/>
            <person name="Janssen P.H."/>
            <person name="Smidt H."/>
        </authorList>
    </citation>
    <scope>NUCLEOTIDE SEQUENCE [LARGE SCALE GENOMIC DNA]</scope>
    <source>
        <strain evidence="8 9">Ellin514</strain>
    </source>
</reference>
<evidence type="ECO:0000256" key="3">
    <source>
        <dbReference type="ARBA" id="ARBA00013208"/>
    </source>
</evidence>
<dbReference type="EC" id="3.4.21.89" evidence="3 6"/>
<sequence>MDRVSYNFRHPTRGEIIVFETKGIERMDIRQQGEFYIKRLVVLGDEKVRIGNDRHLVIDGKRLDEHTPHFENVYSFDPKQPPQESRYSGHVNQFVANEYGYTYPLAPLFPDESSVYQVPSNHYMVMGDNTMNSSDSRTWGDFTRTNVIGKYLFVYWPVSPRFGFNNVR</sequence>
<comment type="subcellular location">
    <subcellularLocation>
        <location evidence="6">Membrane</location>
        <topology evidence="6">Single-pass type II membrane protein</topology>
    </subcellularLocation>
</comment>
<dbReference type="GO" id="GO:0016020">
    <property type="term" value="C:membrane"/>
    <property type="evidence" value="ECO:0007669"/>
    <property type="project" value="UniProtKB-SubCell"/>
</dbReference>
<dbReference type="InterPro" id="IPR000223">
    <property type="entry name" value="Pept_S26A_signal_pept_1"/>
</dbReference>
<dbReference type="InterPro" id="IPR019758">
    <property type="entry name" value="Pept_S26A_signal_pept_1_CS"/>
</dbReference>
<dbReference type="InterPro" id="IPR019533">
    <property type="entry name" value="Peptidase_S26"/>
</dbReference>
<evidence type="ECO:0000256" key="1">
    <source>
        <dbReference type="ARBA" id="ARBA00000677"/>
    </source>
</evidence>
<evidence type="ECO:0000313" key="9">
    <source>
        <dbReference type="Proteomes" id="UP000003688"/>
    </source>
</evidence>
<dbReference type="GO" id="GO:0004252">
    <property type="term" value="F:serine-type endopeptidase activity"/>
    <property type="evidence" value="ECO:0007669"/>
    <property type="project" value="InterPro"/>
</dbReference>